<evidence type="ECO:0000256" key="2">
    <source>
        <dbReference type="SAM" id="MobiDB-lite"/>
    </source>
</evidence>
<dbReference type="PANTHER" id="PTHR35870:SF1">
    <property type="entry name" value="PROTEIN, PUTATIVE (AFU_ORTHOLOGUE AFUA_5G03330)-RELATED"/>
    <property type="match status" value="1"/>
</dbReference>
<dbReference type="Pfam" id="PF14027">
    <property type="entry name" value="Questin_oxidase"/>
    <property type="match status" value="1"/>
</dbReference>
<protein>
    <submittedName>
        <fullName evidence="3">Uncharacterized protein</fullName>
    </submittedName>
</protein>
<gene>
    <name evidence="3" type="ORF">OC846_006270</name>
</gene>
<organism evidence="3 4">
    <name type="scientific">Tilletia horrida</name>
    <dbReference type="NCBI Taxonomy" id="155126"/>
    <lineage>
        <taxon>Eukaryota</taxon>
        <taxon>Fungi</taxon>
        <taxon>Dikarya</taxon>
        <taxon>Basidiomycota</taxon>
        <taxon>Ustilaginomycotina</taxon>
        <taxon>Exobasidiomycetes</taxon>
        <taxon>Tilletiales</taxon>
        <taxon>Tilletiaceae</taxon>
        <taxon>Tilletia</taxon>
    </lineage>
</organism>
<reference evidence="3" key="1">
    <citation type="journal article" date="2023" name="PhytoFront">
        <title>Draft Genome Resources of Seven Strains of Tilletia horrida, Causal Agent of Kernel Smut of Rice.</title>
        <authorList>
            <person name="Khanal S."/>
            <person name="Antony Babu S."/>
            <person name="Zhou X.G."/>
        </authorList>
    </citation>
    <scope>NUCLEOTIDE SEQUENCE</scope>
    <source>
        <strain evidence="3">TX6</strain>
    </source>
</reference>
<proteinExistence type="predicted"/>
<evidence type="ECO:0000256" key="1">
    <source>
        <dbReference type="ARBA" id="ARBA00023002"/>
    </source>
</evidence>
<keyword evidence="4" id="KW-1185">Reference proteome</keyword>
<sequence>MSSSASAASWVKPAALSQPTASVLNLAPGFTPAQANAALKVLQTNHNEFHCFFNNNGFHNHTAHHILAALSLGAPPDHYGRLWRHFLVNDLDPSFELNHKPVQGDGSEPITRDNWKQHLSVSKYYWSYLAFFEQELAENGVEATLERFIFSKDALSKPALMLSRLVAGAVHPFIHLGYGLEFGMDGIVAEGLAMAAVTEAAYPKLLPEGWFDKVHRTSEEGSASLKTPATAAQPRSGSSIFTVFARMGADSSLAPGTANKWTDESKFAATNRSSSITIASHLDSWHTTPEDVAFATSAKDEHGWIPKVAELVWINTLMMGATSRPGHANVHDFFMMHSHNATIFLPAYMRALSSSAQSRALVLHALARTTAFIWISCGRPEFFIREKLNVPESEEDADHFYHPDHQFPANRTEREADKVEPASASSLNAAEHGDKKSHRARPSAWYDILSSASIHFDEHLVKAIRTQAYFSSVLGGTPAGSLFLDDAELKNKEDERVFKGQLGELDGSAFLRTAAQMMDSQGWATGVERDMHWVRDPIGHDEAWK</sequence>
<dbReference type="Proteomes" id="UP001176517">
    <property type="component" value="Unassembled WGS sequence"/>
</dbReference>
<evidence type="ECO:0000313" key="3">
    <source>
        <dbReference type="EMBL" id="KAK0543835.1"/>
    </source>
</evidence>
<accession>A0AAN6GJ67</accession>
<comment type="caution">
    <text evidence="3">The sequence shown here is derived from an EMBL/GenBank/DDBJ whole genome shotgun (WGS) entry which is preliminary data.</text>
</comment>
<name>A0AAN6GJ67_9BASI</name>
<feature type="compositionally biased region" description="Basic and acidic residues" evidence="2">
    <location>
        <begin position="399"/>
        <end position="420"/>
    </location>
</feature>
<dbReference type="AlphaFoldDB" id="A0AAN6GJ67"/>
<keyword evidence="1" id="KW-0560">Oxidoreductase</keyword>
<feature type="region of interest" description="Disordered" evidence="2">
    <location>
        <begin position="399"/>
        <end position="436"/>
    </location>
</feature>
<evidence type="ECO:0000313" key="4">
    <source>
        <dbReference type="Proteomes" id="UP001176517"/>
    </source>
</evidence>
<dbReference type="EMBL" id="JAPDMZ010000322">
    <property type="protein sequence ID" value="KAK0543835.1"/>
    <property type="molecule type" value="Genomic_DNA"/>
</dbReference>
<dbReference type="GO" id="GO:0016491">
    <property type="term" value="F:oxidoreductase activity"/>
    <property type="evidence" value="ECO:0007669"/>
    <property type="project" value="UniProtKB-KW"/>
</dbReference>
<dbReference type="PANTHER" id="PTHR35870">
    <property type="entry name" value="PROTEIN, PUTATIVE (AFU_ORTHOLOGUE AFUA_5G03330)-RELATED"/>
    <property type="match status" value="1"/>
</dbReference>
<dbReference type="InterPro" id="IPR025337">
    <property type="entry name" value="Questin_oxidase-like"/>
</dbReference>